<comment type="caution">
    <text evidence="2">The sequence shown here is derived from an EMBL/GenBank/DDBJ whole genome shotgun (WGS) entry which is preliminary data.</text>
</comment>
<protein>
    <recommendedName>
        <fullName evidence="1">F-box domain-containing protein</fullName>
    </recommendedName>
</protein>
<organism evidence="2 3">
    <name type="scientific">Leucocoprinus leucothites</name>
    <dbReference type="NCBI Taxonomy" id="201217"/>
    <lineage>
        <taxon>Eukaryota</taxon>
        <taxon>Fungi</taxon>
        <taxon>Dikarya</taxon>
        <taxon>Basidiomycota</taxon>
        <taxon>Agaricomycotina</taxon>
        <taxon>Agaricomycetes</taxon>
        <taxon>Agaricomycetidae</taxon>
        <taxon>Agaricales</taxon>
        <taxon>Agaricineae</taxon>
        <taxon>Agaricaceae</taxon>
        <taxon>Leucocoprinus</taxon>
    </lineage>
</organism>
<name>A0A8H5GFC4_9AGAR</name>
<evidence type="ECO:0000259" key="1">
    <source>
        <dbReference type="PROSITE" id="PS50181"/>
    </source>
</evidence>
<evidence type="ECO:0000313" key="2">
    <source>
        <dbReference type="EMBL" id="KAF5363828.1"/>
    </source>
</evidence>
<feature type="domain" description="F-box" evidence="1">
    <location>
        <begin position="3"/>
        <end position="65"/>
    </location>
</feature>
<accession>A0A8H5GFC4</accession>
<dbReference type="InterPro" id="IPR001810">
    <property type="entry name" value="F-box_dom"/>
</dbReference>
<dbReference type="Pfam" id="PF12937">
    <property type="entry name" value="F-box-like"/>
    <property type="match status" value="1"/>
</dbReference>
<gene>
    <name evidence="2" type="ORF">D9756_001144</name>
</gene>
<keyword evidence="3" id="KW-1185">Reference proteome</keyword>
<dbReference type="OrthoDB" id="3365698at2759"/>
<dbReference type="EMBL" id="JAACJO010000001">
    <property type="protein sequence ID" value="KAF5363828.1"/>
    <property type="molecule type" value="Genomic_DNA"/>
</dbReference>
<dbReference type="Proteomes" id="UP000559027">
    <property type="component" value="Unassembled WGS sequence"/>
</dbReference>
<dbReference type="PROSITE" id="PS50181">
    <property type="entry name" value="FBOX"/>
    <property type="match status" value="1"/>
</dbReference>
<dbReference type="AlphaFoldDB" id="A0A8H5GFC4"/>
<evidence type="ECO:0000313" key="3">
    <source>
        <dbReference type="Proteomes" id="UP000559027"/>
    </source>
</evidence>
<sequence length="408" mass="46988">MTPSSIDALPPEILAEIILYSPTPRLCSQPSWTTVPWSQNWTRLRLVSHQWNSIILDTPQLWSHLTIHIDPKSLRNPTTSSVELWLRSSRSLPLNLELSVENRDPLISQMDHHVSDVLDLLWKEVDRWRTIHFVLETRRSEMWAQANRSLLNARMLEFFGLTYVDLRPGSRDAIEATMRAIAAAPALHALQIDSFNWSVLGAIRRELELKRLTRLDLFICVDDLNNVYALLQECPSLLSVYLRIWCQVQEEYLYSVPRIHLPNLRVFFAECDLPMHLENLLSPLLAPKLELLSFHFPPPPDSWGSPLLSVSTFPTSLCVLSLSELNEDQIISLFSDSRLAQIPVVEVGVGSVKEDELEEVRDLVENWVDFKGNLEIEDLGRLWVVGWKDPAVFVQFNEYFAHPWTELA</sequence>
<proteinExistence type="predicted"/>
<reference evidence="2 3" key="1">
    <citation type="journal article" date="2020" name="ISME J.">
        <title>Uncovering the hidden diversity of litter-decomposition mechanisms in mushroom-forming fungi.</title>
        <authorList>
            <person name="Floudas D."/>
            <person name="Bentzer J."/>
            <person name="Ahren D."/>
            <person name="Johansson T."/>
            <person name="Persson P."/>
            <person name="Tunlid A."/>
        </authorList>
    </citation>
    <scope>NUCLEOTIDE SEQUENCE [LARGE SCALE GENOMIC DNA]</scope>
    <source>
        <strain evidence="2 3">CBS 146.42</strain>
    </source>
</reference>